<comment type="caution">
    <text evidence="1">The sequence shown here is derived from an EMBL/GenBank/DDBJ whole genome shotgun (WGS) entry which is preliminary data.</text>
</comment>
<dbReference type="EMBL" id="NXEJ01000003">
    <property type="protein sequence ID" value="POO52781.1"/>
    <property type="molecule type" value="Genomic_DNA"/>
</dbReference>
<sequence>MGPIKDKLKEARSPKLFDRLPGDAGDVFQKVAVLRGKALDLRAVGLPSSHILLPKEDIETGYLIQFMHDFPTAR</sequence>
<organism evidence="1 2">
    <name type="scientific">Agrobacterium rosae</name>
    <dbReference type="NCBI Taxonomy" id="1972867"/>
    <lineage>
        <taxon>Bacteria</taxon>
        <taxon>Pseudomonadati</taxon>
        <taxon>Pseudomonadota</taxon>
        <taxon>Alphaproteobacteria</taxon>
        <taxon>Hyphomicrobiales</taxon>
        <taxon>Rhizobiaceae</taxon>
        <taxon>Rhizobium/Agrobacterium group</taxon>
        <taxon>Agrobacterium</taxon>
    </lineage>
</organism>
<evidence type="ECO:0000313" key="1">
    <source>
        <dbReference type="EMBL" id="POO52781.1"/>
    </source>
</evidence>
<name>A0AAE5RZL7_9HYPH</name>
<gene>
    <name evidence="1" type="ORF">CPJ18_05830</name>
</gene>
<dbReference type="AlphaFoldDB" id="A0AAE5RZL7"/>
<proteinExistence type="predicted"/>
<protein>
    <submittedName>
        <fullName evidence="1">Uncharacterized protein</fullName>
    </submittedName>
</protein>
<accession>A0AAE5RZL7</accession>
<evidence type="ECO:0000313" key="2">
    <source>
        <dbReference type="Proteomes" id="UP000237447"/>
    </source>
</evidence>
<dbReference type="Proteomes" id="UP000237447">
    <property type="component" value="Unassembled WGS sequence"/>
</dbReference>
<reference evidence="1 2" key="1">
    <citation type="journal article" date="2018" name="Syst. Appl. Microbiol.">
        <title>Agrobacterium rosae sp. nov., isolated from galls on different agricultural crops.</title>
        <authorList>
            <person name="Kuzmanovic N."/>
            <person name="Pulawska J."/>
            <person name="Smalla K."/>
            <person name="Nesme X."/>
        </authorList>
    </citation>
    <scope>NUCLEOTIDE SEQUENCE [LARGE SCALE GENOMIC DNA]</scope>
    <source>
        <strain evidence="1 2">NCPPB 1650</strain>
    </source>
</reference>